<dbReference type="EMBL" id="CP010429">
    <property type="protein sequence ID" value="AKD56641.1"/>
    <property type="molecule type" value="Genomic_DNA"/>
</dbReference>
<dbReference type="RefSeq" id="WP_046575837.1">
    <property type="nucleotide sequence ID" value="NZ_CP010429.1"/>
</dbReference>
<gene>
    <name evidence="1" type="ORF">SD10_18795</name>
</gene>
<keyword evidence="2" id="KW-1185">Reference proteome</keyword>
<protein>
    <submittedName>
        <fullName evidence="1">Uncharacterized protein</fullName>
    </submittedName>
</protein>
<sequence>MKKILMQFAGNQLSKEQMRVVKGGDIYEPESLQNWLDNNGRDGYTPSTNGWCCTDSNDNAYRFSGDESMINFQNDNHWQASCNKGQYCL</sequence>
<name>A0A0E3V8X0_9BACT</name>
<dbReference type="AlphaFoldDB" id="A0A0E3V8X0"/>
<dbReference type="KEGG" id="srd:SD10_18795"/>
<dbReference type="HOGENOM" id="CLU_2453117_0_0_10"/>
<evidence type="ECO:0000313" key="1">
    <source>
        <dbReference type="EMBL" id="AKD56641.1"/>
    </source>
</evidence>
<reference evidence="1 2" key="1">
    <citation type="journal article" date="2014" name="Curr. Microbiol.">
        <title>Spirosoma radiotolerans sp. nov., a gamma-radiation-resistant bacterium isolated from gamma ray-irradiated soil.</title>
        <authorList>
            <person name="Lee J.J."/>
            <person name="Srinivasan S."/>
            <person name="Lim S."/>
            <person name="Joe M."/>
            <person name="Im S."/>
            <person name="Bae S.I."/>
            <person name="Park K.R."/>
            <person name="Han J.H."/>
            <person name="Park S.H."/>
            <person name="Joo B.M."/>
            <person name="Park S.J."/>
            <person name="Kim M.K."/>
        </authorList>
    </citation>
    <scope>NUCLEOTIDE SEQUENCE [LARGE SCALE GENOMIC DNA]</scope>
    <source>
        <strain evidence="1 2">DG5A</strain>
    </source>
</reference>
<dbReference type="PATRIC" id="fig|1379870.5.peg.4060"/>
<proteinExistence type="predicted"/>
<organism evidence="1 2">
    <name type="scientific">Spirosoma radiotolerans</name>
    <dbReference type="NCBI Taxonomy" id="1379870"/>
    <lineage>
        <taxon>Bacteria</taxon>
        <taxon>Pseudomonadati</taxon>
        <taxon>Bacteroidota</taxon>
        <taxon>Cytophagia</taxon>
        <taxon>Cytophagales</taxon>
        <taxon>Cytophagaceae</taxon>
        <taxon>Spirosoma</taxon>
    </lineage>
</organism>
<accession>A0A0E3V8X0</accession>
<dbReference type="Proteomes" id="UP000033054">
    <property type="component" value="Chromosome"/>
</dbReference>
<evidence type="ECO:0000313" key="2">
    <source>
        <dbReference type="Proteomes" id="UP000033054"/>
    </source>
</evidence>